<gene>
    <name evidence="3" type="ORF">H9831_13985</name>
</gene>
<sequence>MLEKMDQFFEKRLEGYEEHMLSGIEGAGEFYPFTAGLLPASGRCEVLDLGCGTGLELKEYFLRSPKARVTGIDLSEAMLGALAEQFPDRCADGRLRLICGSYFDVPFGTERYDAAVSVESLHHFTPEQKLPLYRKLRQSLKESGFFILTDYFAESKELEAEYFRELERLKREQNLSDDVFYHYDTPLTVEHETDVLREAGFSDVRILKNWAATYTVRAVR</sequence>
<feature type="domain" description="Methyltransferase" evidence="2">
    <location>
        <begin position="46"/>
        <end position="144"/>
    </location>
</feature>
<dbReference type="InterPro" id="IPR016461">
    <property type="entry name" value="COMT-like"/>
</dbReference>
<evidence type="ECO:0000256" key="1">
    <source>
        <dbReference type="ARBA" id="ARBA00022679"/>
    </source>
</evidence>
<keyword evidence="1" id="KW-0808">Transferase</keyword>
<dbReference type="PROSITE" id="PS51683">
    <property type="entry name" value="SAM_OMT_II"/>
    <property type="match status" value="1"/>
</dbReference>
<name>A0A9D1YRG9_9FIRM</name>
<dbReference type="InterPro" id="IPR029063">
    <property type="entry name" value="SAM-dependent_MTases_sf"/>
</dbReference>
<dbReference type="EMBL" id="DXDD01000171">
    <property type="protein sequence ID" value="HIY61760.1"/>
    <property type="molecule type" value="Genomic_DNA"/>
</dbReference>
<evidence type="ECO:0000313" key="3">
    <source>
        <dbReference type="EMBL" id="HIY61760.1"/>
    </source>
</evidence>
<reference evidence="3" key="2">
    <citation type="submission" date="2021-04" db="EMBL/GenBank/DDBJ databases">
        <authorList>
            <person name="Gilroy R."/>
        </authorList>
    </citation>
    <scope>NUCLEOTIDE SEQUENCE</scope>
    <source>
        <strain evidence="3">ChiSxjej3B15-24422</strain>
    </source>
</reference>
<dbReference type="InterPro" id="IPR041698">
    <property type="entry name" value="Methyltransf_25"/>
</dbReference>
<dbReference type="Gene3D" id="3.40.50.150">
    <property type="entry name" value="Vaccinia Virus protein VP39"/>
    <property type="match status" value="1"/>
</dbReference>
<evidence type="ECO:0000259" key="2">
    <source>
        <dbReference type="Pfam" id="PF13649"/>
    </source>
</evidence>
<dbReference type="Pfam" id="PF13649">
    <property type="entry name" value="Methyltransf_25"/>
    <property type="match status" value="1"/>
</dbReference>
<accession>A0A9D1YRG9</accession>
<evidence type="ECO:0000313" key="4">
    <source>
        <dbReference type="Proteomes" id="UP000824007"/>
    </source>
</evidence>
<dbReference type="GO" id="GO:0032259">
    <property type="term" value="P:methylation"/>
    <property type="evidence" value="ECO:0007669"/>
    <property type="project" value="UniProtKB-KW"/>
</dbReference>
<dbReference type="PANTHER" id="PTHR43861">
    <property type="entry name" value="TRANS-ACONITATE 2-METHYLTRANSFERASE-RELATED"/>
    <property type="match status" value="1"/>
</dbReference>
<reference evidence="3" key="1">
    <citation type="journal article" date="2021" name="PeerJ">
        <title>Extensive microbial diversity within the chicken gut microbiome revealed by metagenomics and culture.</title>
        <authorList>
            <person name="Gilroy R."/>
            <person name="Ravi A."/>
            <person name="Getino M."/>
            <person name="Pursley I."/>
            <person name="Horton D.L."/>
            <person name="Alikhan N.F."/>
            <person name="Baker D."/>
            <person name="Gharbi K."/>
            <person name="Hall N."/>
            <person name="Watson M."/>
            <person name="Adriaenssens E.M."/>
            <person name="Foster-Nyarko E."/>
            <person name="Jarju S."/>
            <person name="Secka A."/>
            <person name="Antonio M."/>
            <person name="Oren A."/>
            <person name="Chaudhuri R.R."/>
            <person name="La Ragione R."/>
            <person name="Hildebrand F."/>
            <person name="Pallen M.J."/>
        </authorList>
    </citation>
    <scope>NUCLEOTIDE SEQUENCE</scope>
    <source>
        <strain evidence="3">ChiSxjej3B15-24422</strain>
    </source>
</reference>
<proteinExistence type="predicted"/>
<dbReference type="Proteomes" id="UP000824007">
    <property type="component" value="Unassembled WGS sequence"/>
</dbReference>
<organism evidence="3 4">
    <name type="scientific">Candidatus Eisenbergiella pullistercoris</name>
    <dbReference type="NCBI Taxonomy" id="2838555"/>
    <lineage>
        <taxon>Bacteria</taxon>
        <taxon>Bacillati</taxon>
        <taxon>Bacillota</taxon>
        <taxon>Clostridia</taxon>
        <taxon>Lachnospirales</taxon>
        <taxon>Lachnospiraceae</taxon>
        <taxon>Eisenbergiella</taxon>
    </lineage>
</organism>
<dbReference type="CDD" id="cd02440">
    <property type="entry name" value="AdoMet_MTases"/>
    <property type="match status" value="1"/>
</dbReference>
<protein>
    <submittedName>
        <fullName evidence="3">Methyltransferase domain-containing protein</fullName>
    </submittedName>
</protein>
<dbReference type="GO" id="GO:0008168">
    <property type="term" value="F:methyltransferase activity"/>
    <property type="evidence" value="ECO:0007669"/>
    <property type="project" value="UniProtKB-KW"/>
</dbReference>
<dbReference type="SUPFAM" id="SSF53335">
    <property type="entry name" value="S-adenosyl-L-methionine-dependent methyltransferases"/>
    <property type="match status" value="1"/>
</dbReference>
<keyword evidence="3" id="KW-0489">Methyltransferase</keyword>
<dbReference type="AlphaFoldDB" id="A0A9D1YRG9"/>
<comment type="caution">
    <text evidence="3">The sequence shown here is derived from an EMBL/GenBank/DDBJ whole genome shotgun (WGS) entry which is preliminary data.</text>
</comment>